<organism evidence="15 16">
    <name type="scientific">Acanthoscelides obtectus</name>
    <name type="common">Bean weevil</name>
    <name type="synonym">Bruchus obtectus</name>
    <dbReference type="NCBI Taxonomy" id="200917"/>
    <lineage>
        <taxon>Eukaryota</taxon>
        <taxon>Metazoa</taxon>
        <taxon>Ecdysozoa</taxon>
        <taxon>Arthropoda</taxon>
        <taxon>Hexapoda</taxon>
        <taxon>Insecta</taxon>
        <taxon>Pterygota</taxon>
        <taxon>Neoptera</taxon>
        <taxon>Endopterygota</taxon>
        <taxon>Coleoptera</taxon>
        <taxon>Polyphaga</taxon>
        <taxon>Cucujiformia</taxon>
        <taxon>Chrysomeloidea</taxon>
        <taxon>Chrysomelidae</taxon>
        <taxon>Bruchinae</taxon>
        <taxon>Bruchini</taxon>
        <taxon>Acanthoscelides</taxon>
    </lineage>
</organism>
<feature type="domain" description="N-acetyltransferase" evidence="14">
    <location>
        <begin position="65"/>
        <end position="202"/>
    </location>
</feature>
<dbReference type="SUPFAM" id="SSF55729">
    <property type="entry name" value="Acyl-CoA N-acyltransferases (Nat)"/>
    <property type="match status" value="1"/>
</dbReference>
<dbReference type="InterPro" id="IPR000182">
    <property type="entry name" value="GNAT_dom"/>
</dbReference>
<dbReference type="InterPro" id="IPR016181">
    <property type="entry name" value="Acyl_CoA_acyltransferase"/>
</dbReference>
<comment type="catalytic activity">
    <reaction evidence="12">
        <text>dopamine + hexadecanoyl-CoA = N-hexadecanoyl-dopamine + CoA + H(+)</text>
        <dbReference type="Rhea" id="RHEA:51376"/>
        <dbReference type="ChEBI" id="CHEBI:15378"/>
        <dbReference type="ChEBI" id="CHEBI:57287"/>
        <dbReference type="ChEBI" id="CHEBI:57379"/>
        <dbReference type="ChEBI" id="CHEBI:59905"/>
        <dbReference type="ChEBI" id="CHEBI:134058"/>
    </reaction>
    <physiologicalReaction direction="left-to-right" evidence="12">
        <dbReference type="Rhea" id="RHEA:51377"/>
    </physiologicalReaction>
</comment>
<reference evidence="15" key="1">
    <citation type="submission" date="2022-03" db="EMBL/GenBank/DDBJ databases">
        <authorList>
            <person name="Sayadi A."/>
        </authorList>
    </citation>
    <scope>NUCLEOTIDE SEQUENCE</scope>
</reference>
<sequence>MGRPKKKPATPYIILRATRDDYDPVLKIMHEIYYKEEPTFNALGIEKNALLDEDTMKMMAEGVTMVARCRYDGCIVGACINESSNPWDPSLKEKFACSVACPKVKQLMMFYAYLQKLPGLWENHDVQKVFEMAYLFVKKEHRRRGIALRLLQDSRNLAADCGFNVVRCDATSAYTAILCEKLGMKMIHELPYCNYLAKQTLEPVFQPPPPHTSVKIYVDVKPHQSVLKEKNN</sequence>
<evidence type="ECO:0000256" key="5">
    <source>
        <dbReference type="ARBA" id="ARBA00039114"/>
    </source>
</evidence>
<comment type="catalytic activity">
    <reaction evidence="11">
        <text>serotonin + hexadecanoyl-CoA = N-hexadecanoyl-serotonin + CoA + H(+)</text>
        <dbReference type="Rhea" id="RHEA:51384"/>
        <dbReference type="ChEBI" id="CHEBI:15378"/>
        <dbReference type="ChEBI" id="CHEBI:57287"/>
        <dbReference type="ChEBI" id="CHEBI:57379"/>
        <dbReference type="ChEBI" id="CHEBI:134059"/>
        <dbReference type="ChEBI" id="CHEBI:350546"/>
    </reaction>
    <physiologicalReaction direction="left-to-right" evidence="11">
        <dbReference type="Rhea" id="RHEA:51385"/>
    </physiologicalReaction>
</comment>
<evidence type="ECO:0000256" key="12">
    <source>
        <dbReference type="ARBA" id="ARBA00052335"/>
    </source>
</evidence>
<comment type="catalytic activity">
    <reaction evidence="9">
        <text>dopamine + acetyl-CoA = N-acetyldopamine + CoA + H(+)</text>
        <dbReference type="Rhea" id="RHEA:51388"/>
        <dbReference type="ChEBI" id="CHEBI:15378"/>
        <dbReference type="ChEBI" id="CHEBI:57287"/>
        <dbReference type="ChEBI" id="CHEBI:57288"/>
        <dbReference type="ChEBI" id="CHEBI:59905"/>
        <dbReference type="ChEBI" id="CHEBI:125678"/>
    </reaction>
    <physiologicalReaction direction="left-to-right" evidence="9">
        <dbReference type="Rhea" id="RHEA:51389"/>
    </physiologicalReaction>
</comment>
<comment type="catalytic activity">
    <reaction evidence="6">
        <text>dopamine + (9Z)-octadecenoyl-CoA = N-(9Z-octadecanoyl)-dopamine + CoA + H(+)</text>
        <dbReference type="Rhea" id="RHEA:51380"/>
        <dbReference type="ChEBI" id="CHEBI:15378"/>
        <dbReference type="ChEBI" id="CHEBI:31883"/>
        <dbReference type="ChEBI" id="CHEBI:57287"/>
        <dbReference type="ChEBI" id="CHEBI:57387"/>
        <dbReference type="ChEBI" id="CHEBI:59905"/>
    </reaction>
    <physiologicalReaction direction="left-to-right" evidence="6">
        <dbReference type="Rhea" id="RHEA:51381"/>
    </physiologicalReaction>
</comment>
<dbReference type="Gene3D" id="3.40.630.30">
    <property type="match status" value="1"/>
</dbReference>
<comment type="caution">
    <text evidence="15">The sequence shown here is derived from an EMBL/GenBank/DDBJ whole genome shotgun (WGS) entry which is preliminary data.</text>
</comment>
<evidence type="ECO:0000256" key="4">
    <source>
        <dbReference type="ARBA" id="ARBA00038182"/>
    </source>
</evidence>
<comment type="catalytic activity">
    <reaction evidence="8">
        <text>serotonin + (5Z,8Z,11Z,14Z)-eicosatetraenoyl-CoA = N-[(5Z,8Z,11Z,14Z)-eicosatetraenoyl]-serotonin + CoA + H(+)</text>
        <dbReference type="Rhea" id="RHEA:51396"/>
        <dbReference type="ChEBI" id="CHEBI:15378"/>
        <dbReference type="ChEBI" id="CHEBI:57287"/>
        <dbReference type="ChEBI" id="CHEBI:57368"/>
        <dbReference type="ChEBI" id="CHEBI:132255"/>
        <dbReference type="ChEBI" id="CHEBI:350546"/>
    </reaction>
    <physiologicalReaction direction="left-to-right" evidence="8">
        <dbReference type="Rhea" id="RHEA:51397"/>
    </physiologicalReaction>
</comment>
<gene>
    <name evidence="15" type="ORF">ACAOBT_LOCUS23220</name>
</gene>
<evidence type="ECO:0000256" key="6">
    <source>
        <dbReference type="ARBA" id="ARBA00050189"/>
    </source>
</evidence>
<dbReference type="CDD" id="cd04301">
    <property type="entry name" value="NAT_SF"/>
    <property type="match status" value="1"/>
</dbReference>
<keyword evidence="16" id="KW-1185">Reference proteome</keyword>
<dbReference type="FunFam" id="3.40.630.30:FF:000046">
    <property type="entry name" value="Dopamine N-acetyltransferase"/>
    <property type="match status" value="1"/>
</dbReference>
<dbReference type="PROSITE" id="PS51186">
    <property type="entry name" value="GNAT"/>
    <property type="match status" value="1"/>
</dbReference>
<dbReference type="GO" id="GO:0004059">
    <property type="term" value="F:aralkylamine N-acetyltransferase activity"/>
    <property type="evidence" value="ECO:0007669"/>
    <property type="project" value="UniProtKB-EC"/>
</dbReference>
<evidence type="ECO:0000313" key="15">
    <source>
        <dbReference type="EMBL" id="CAH1996458.1"/>
    </source>
</evidence>
<dbReference type="EC" id="2.3.1.87" evidence="5"/>
<accession>A0A9P0LMJ3</accession>
<comment type="catalytic activity">
    <reaction evidence="13">
        <text>serotonin + acetyl-CoA = N-acetylserotonin + CoA + H(+)</text>
        <dbReference type="Rhea" id="RHEA:25217"/>
        <dbReference type="ChEBI" id="CHEBI:15378"/>
        <dbReference type="ChEBI" id="CHEBI:17697"/>
        <dbReference type="ChEBI" id="CHEBI:57287"/>
        <dbReference type="ChEBI" id="CHEBI:57288"/>
        <dbReference type="ChEBI" id="CHEBI:350546"/>
        <dbReference type="EC" id="2.3.1.87"/>
    </reaction>
    <physiologicalReaction direction="left-to-right" evidence="13">
        <dbReference type="Rhea" id="RHEA:25218"/>
    </physiologicalReaction>
</comment>
<evidence type="ECO:0000256" key="11">
    <source>
        <dbReference type="ARBA" id="ARBA00052178"/>
    </source>
</evidence>
<evidence type="ECO:0000256" key="7">
    <source>
        <dbReference type="ARBA" id="ARBA00050849"/>
    </source>
</evidence>
<keyword evidence="1" id="KW-0808">Transferase</keyword>
<evidence type="ECO:0000313" key="16">
    <source>
        <dbReference type="Proteomes" id="UP001152888"/>
    </source>
</evidence>
<comment type="catalytic activity">
    <reaction evidence="10">
        <text>serotonin + (9Z)-octadecenoyl-CoA = N-(9Z-octadecenoyl)-serotonin + CoA + H(+)</text>
        <dbReference type="Rhea" id="RHEA:51392"/>
        <dbReference type="ChEBI" id="CHEBI:15378"/>
        <dbReference type="ChEBI" id="CHEBI:57287"/>
        <dbReference type="ChEBI" id="CHEBI:57387"/>
        <dbReference type="ChEBI" id="CHEBI:134064"/>
        <dbReference type="ChEBI" id="CHEBI:350546"/>
    </reaction>
    <physiologicalReaction direction="left-to-right" evidence="10">
        <dbReference type="Rhea" id="RHEA:51393"/>
    </physiologicalReaction>
</comment>
<dbReference type="OrthoDB" id="41532at2759"/>
<dbReference type="PANTHER" id="PTHR20905:SF1">
    <property type="entry name" value="AT07410P-RELATED"/>
    <property type="match status" value="1"/>
</dbReference>
<comment type="catalytic activity">
    <reaction evidence="7">
        <text>serotonin + octadecanoyl-CoA = N-octadecanoyl-serotonin + CoA + H(+)</text>
        <dbReference type="Rhea" id="RHEA:51400"/>
        <dbReference type="ChEBI" id="CHEBI:15378"/>
        <dbReference type="ChEBI" id="CHEBI:57287"/>
        <dbReference type="ChEBI" id="CHEBI:57394"/>
        <dbReference type="ChEBI" id="CHEBI:134065"/>
        <dbReference type="ChEBI" id="CHEBI:350546"/>
    </reaction>
    <physiologicalReaction direction="left-to-right" evidence="7">
        <dbReference type="Rhea" id="RHEA:51401"/>
    </physiologicalReaction>
</comment>
<evidence type="ECO:0000256" key="8">
    <source>
        <dbReference type="ARBA" id="ARBA00051284"/>
    </source>
</evidence>
<comment type="similarity">
    <text evidence="4">Belongs to the acetyltransferase family. AANAT subfamily.</text>
</comment>
<evidence type="ECO:0000256" key="1">
    <source>
        <dbReference type="ARBA" id="ARBA00022679"/>
    </source>
</evidence>
<evidence type="ECO:0000256" key="3">
    <source>
        <dbReference type="ARBA" id="ARBA00037926"/>
    </source>
</evidence>
<evidence type="ECO:0000259" key="14">
    <source>
        <dbReference type="PROSITE" id="PS51186"/>
    </source>
</evidence>
<dbReference type="EMBL" id="CAKOFQ010007260">
    <property type="protein sequence ID" value="CAH1996458.1"/>
    <property type="molecule type" value="Genomic_DNA"/>
</dbReference>
<comment type="pathway">
    <text evidence="3">Aromatic compound metabolism; melatonin biosynthesis; melatonin from serotonin: step 1/2.</text>
</comment>
<dbReference type="PANTHER" id="PTHR20905">
    <property type="entry name" value="N-ACETYLTRANSFERASE-RELATED"/>
    <property type="match status" value="1"/>
</dbReference>
<evidence type="ECO:0000256" key="2">
    <source>
        <dbReference type="ARBA" id="ARBA00023315"/>
    </source>
</evidence>
<keyword evidence="2" id="KW-0012">Acyltransferase</keyword>
<name>A0A9P0LMJ3_ACAOB</name>
<evidence type="ECO:0000256" key="10">
    <source>
        <dbReference type="ARBA" id="ARBA00051823"/>
    </source>
</evidence>
<dbReference type="Pfam" id="PF00583">
    <property type="entry name" value="Acetyltransf_1"/>
    <property type="match status" value="1"/>
</dbReference>
<evidence type="ECO:0000256" key="13">
    <source>
        <dbReference type="ARBA" id="ARBA00052491"/>
    </source>
</evidence>
<evidence type="ECO:0000256" key="9">
    <source>
        <dbReference type="ARBA" id="ARBA00051711"/>
    </source>
</evidence>
<proteinExistence type="inferred from homology"/>
<dbReference type="Proteomes" id="UP001152888">
    <property type="component" value="Unassembled WGS sequence"/>
</dbReference>
<protein>
    <recommendedName>
        <fullName evidence="5">aralkylamine N-acetyltransferase</fullName>
        <ecNumber evidence="5">2.3.1.87</ecNumber>
    </recommendedName>
</protein>
<dbReference type="AlphaFoldDB" id="A0A9P0LMJ3"/>